<evidence type="ECO:0000259" key="10">
    <source>
        <dbReference type="Pfam" id="PF04290"/>
    </source>
</evidence>
<feature type="transmembrane region" description="Helical" evidence="9">
    <location>
        <begin position="97"/>
        <end position="122"/>
    </location>
</feature>
<feature type="transmembrane region" description="Helical" evidence="9">
    <location>
        <begin position="21"/>
        <end position="43"/>
    </location>
</feature>
<evidence type="ECO:0000256" key="4">
    <source>
        <dbReference type="ARBA" id="ARBA00022519"/>
    </source>
</evidence>
<reference evidence="12" key="1">
    <citation type="submission" date="2016-10" db="EMBL/GenBank/DDBJ databases">
        <authorList>
            <person name="Varghese N."/>
            <person name="Submissions S."/>
        </authorList>
    </citation>
    <scope>NUCLEOTIDE SEQUENCE [LARGE SCALE GENOMIC DNA]</scope>
    <source>
        <strain evidence="12">CGMCC 4.3516</strain>
    </source>
</reference>
<evidence type="ECO:0000256" key="1">
    <source>
        <dbReference type="ARBA" id="ARBA00004429"/>
    </source>
</evidence>
<protein>
    <submittedName>
        <fullName evidence="11">TRAP-type C4-dicarboxylate transport system, small permease component</fullName>
    </submittedName>
</protein>
<dbReference type="Proteomes" id="UP000198949">
    <property type="component" value="Unassembled WGS sequence"/>
</dbReference>
<dbReference type="STRING" id="58114.SAMN05216270_107209"/>
<dbReference type="GO" id="GO:0022857">
    <property type="term" value="F:transmembrane transporter activity"/>
    <property type="evidence" value="ECO:0007669"/>
    <property type="project" value="TreeGrafter"/>
</dbReference>
<evidence type="ECO:0000256" key="6">
    <source>
        <dbReference type="ARBA" id="ARBA00022989"/>
    </source>
</evidence>
<comment type="similarity">
    <text evidence="8">Belongs to the TRAP transporter small permease family.</text>
</comment>
<dbReference type="InterPro" id="IPR055348">
    <property type="entry name" value="DctQ"/>
</dbReference>
<dbReference type="GO" id="GO:0015740">
    <property type="term" value="P:C4-dicarboxylate transport"/>
    <property type="evidence" value="ECO:0007669"/>
    <property type="project" value="TreeGrafter"/>
</dbReference>
<evidence type="ECO:0000256" key="9">
    <source>
        <dbReference type="SAM" id="Phobius"/>
    </source>
</evidence>
<evidence type="ECO:0000256" key="3">
    <source>
        <dbReference type="ARBA" id="ARBA00022475"/>
    </source>
</evidence>
<evidence type="ECO:0000256" key="2">
    <source>
        <dbReference type="ARBA" id="ARBA00022448"/>
    </source>
</evidence>
<evidence type="ECO:0000313" key="12">
    <source>
        <dbReference type="Proteomes" id="UP000198949"/>
    </source>
</evidence>
<keyword evidence="5 9" id="KW-0812">Transmembrane</keyword>
<dbReference type="OrthoDB" id="3557025at2"/>
<accession>A0A1G6XLZ7</accession>
<keyword evidence="6 9" id="KW-1133">Transmembrane helix</keyword>
<sequence>MDEATRLAPRREPRILRWISALELAIGCLALAVIFVLVLVQAAQRYLPVGGWPWTGELARYSLAWLTFIMLGYLAGQGQHIAVEAIDTLRWKGVVRAVRIFAHVVVAAIALGFAAACFDLVANDTGQVSPALEMPMVWLYVIPLVGFAFTAMKSIALIFLPEPAERDETPTEPNDPEVPR</sequence>
<feature type="domain" description="Tripartite ATP-independent periplasmic transporters DctQ component" evidence="10">
    <location>
        <begin position="34"/>
        <end position="158"/>
    </location>
</feature>
<dbReference type="PANTHER" id="PTHR35011:SF2">
    <property type="entry name" value="2,3-DIKETO-L-GULONATE TRAP TRANSPORTER SMALL PERMEASE PROTEIN YIAM"/>
    <property type="match status" value="1"/>
</dbReference>
<dbReference type="AlphaFoldDB" id="A0A1G6XLZ7"/>
<comment type="subcellular location">
    <subcellularLocation>
        <location evidence="1">Cell inner membrane</location>
        <topology evidence="1">Multi-pass membrane protein</topology>
    </subcellularLocation>
</comment>
<dbReference type="RefSeq" id="WP_091035610.1">
    <property type="nucleotide sequence ID" value="NZ_FNAD01000007.1"/>
</dbReference>
<name>A0A1G6XLZ7_9ACTN</name>
<keyword evidence="4" id="KW-0997">Cell inner membrane</keyword>
<dbReference type="PANTHER" id="PTHR35011">
    <property type="entry name" value="2,3-DIKETO-L-GULONATE TRAP TRANSPORTER SMALL PERMEASE PROTEIN YIAM"/>
    <property type="match status" value="1"/>
</dbReference>
<keyword evidence="7 9" id="KW-0472">Membrane</keyword>
<dbReference type="GO" id="GO:0005886">
    <property type="term" value="C:plasma membrane"/>
    <property type="evidence" value="ECO:0007669"/>
    <property type="project" value="UniProtKB-SubCell"/>
</dbReference>
<keyword evidence="12" id="KW-1185">Reference proteome</keyword>
<gene>
    <name evidence="11" type="ORF">SAMN05216270_107209</name>
</gene>
<feature type="transmembrane region" description="Helical" evidence="9">
    <location>
        <begin position="137"/>
        <end position="160"/>
    </location>
</feature>
<evidence type="ECO:0000313" key="11">
    <source>
        <dbReference type="EMBL" id="SDD78337.1"/>
    </source>
</evidence>
<keyword evidence="2" id="KW-0813">Transport</keyword>
<dbReference type="InterPro" id="IPR007387">
    <property type="entry name" value="TRAP_DctQ"/>
</dbReference>
<dbReference type="EMBL" id="FNAD01000007">
    <property type="protein sequence ID" value="SDD78337.1"/>
    <property type="molecule type" value="Genomic_DNA"/>
</dbReference>
<keyword evidence="3" id="KW-1003">Cell membrane</keyword>
<evidence type="ECO:0000256" key="7">
    <source>
        <dbReference type="ARBA" id="ARBA00023136"/>
    </source>
</evidence>
<evidence type="ECO:0000256" key="8">
    <source>
        <dbReference type="ARBA" id="ARBA00038436"/>
    </source>
</evidence>
<evidence type="ECO:0000256" key="5">
    <source>
        <dbReference type="ARBA" id="ARBA00022692"/>
    </source>
</evidence>
<organism evidence="11 12">
    <name type="scientific">Glycomyces harbinensis</name>
    <dbReference type="NCBI Taxonomy" id="58114"/>
    <lineage>
        <taxon>Bacteria</taxon>
        <taxon>Bacillati</taxon>
        <taxon>Actinomycetota</taxon>
        <taxon>Actinomycetes</taxon>
        <taxon>Glycomycetales</taxon>
        <taxon>Glycomycetaceae</taxon>
        <taxon>Glycomyces</taxon>
    </lineage>
</organism>
<dbReference type="Pfam" id="PF04290">
    <property type="entry name" value="DctQ"/>
    <property type="match status" value="1"/>
</dbReference>
<proteinExistence type="inferred from homology"/>
<feature type="transmembrane region" description="Helical" evidence="9">
    <location>
        <begin position="58"/>
        <end position="76"/>
    </location>
</feature>